<reference evidence="3" key="1">
    <citation type="journal article" date="2019" name="Int. J. Syst. Evol. Microbiol.">
        <title>The Global Catalogue of Microorganisms (GCM) 10K type strain sequencing project: providing services to taxonomists for standard genome sequencing and annotation.</title>
        <authorList>
            <consortium name="The Broad Institute Genomics Platform"/>
            <consortium name="The Broad Institute Genome Sequencing Center for Infectious Disease"/>
            <person name="Wu L."/>
            <person name="Ma J."/>
        </authorList>
    </citation>
    <scope>NUCLEOTIDE SEQUENCE [LARGE SCALE GENOMIC DNA]</scope>
    <source>
        <strain evidence="3">CGMCC 1.15111</strain>
    </source>
</reference>
<dbReference type="EMBL" id="BNAG01000004">
    <property type="protein sequence ID" value="GHE72813.1"/>
    <property type="molecule type" value="Genomic_DNA"/>
</dbReference>
<dbReference type="RefSeq" id="WP_189631256.1">
    <property type="nucleotide sequence ID" value="NZ_BNAG01000004.1"/>
</dbReference>
<feature type="transmembrane region" description="Helical" evidence="1">
    <location>
        <begin position="6"/>
        <end position="22"/>
    </location>
</feature>
<dbReference type="Proteomes" id="UP000658258">
    <property type="component" value="Unassembled WGS sequence"/>
</dbReference>
<accession>A0ABQ3IC42</accession>
<keyword evidence="1" id="KW-0812">Transmembrane</keyword>
<name>A0ABQ3IC42_9BACT</name>
<feature type="transmembrane region" description="Helical" evidence="1">
    <location>
        <begin position="209"/>
        <end position="229"/>
    </location>
</feature>
<evidence type="ECO:0000256" key="1">
    <source>
        <dbReference type="SAM" id="Phobius"/>
    </source>
</evidence>
<comment type="caution">
    <text evidence="2">The sequence shown here is derived from an EMBL/GenBank/DDBJ whole genome shotgun (WGS) entry which is preliminary data.</text>
</comment>
<organism evidence="2 3">
    <name type="scientific">Roseivirga thermotolerans</name>
    <dbReference type="NCBI Taxonomy" id="1758176"/>
    <lineage>
        <taxon>Bacteria</taxon>
        <taxon>Pseudomonadati</taxon>
        <taxon>Bacteroidota</taxon>
        <taxon>Cytophagia</taxon>
        <taxon>Cytophagales</taxon>
        <taxon>Roseivirgaceae</taxon>
        <taxon>Roseivirga</taxon>
    </lineage>
</organism>
<gene>
    <name evidence="2" type="ORF">GCM10011340_31590</name>
</gene>
<protein>
    <submittedName>
        <fullName evidence="2">Uncharacterized protein</fullName>
    </submittedName>
</protein>
<keyword evidence="1" id="KW-1133">Transmembrane helix</keyword>
<proteinExistence type="predicted"/>
<feature type="transmembrane region" description="Helical" evidence="1">
    <location>
        <begin position="181"/>
        <end position="203"/>
    </location>
</feature>
<evidence type="ECO:0000313" key="3">
    <source>
        <dbReference type="Proteomes" id="UP000658258"/>
    </source>
</evidence>
<keyword evidence="3" id="KW-1185">Reference proteome</keyword>
<keyword evidence="1" id="KW-0472">Membrane</keyword>
<evidence type="ECO:0000313" key="2">
    <source>
        <dbReference type="EMBL" id="GHE72813.1"/>
    </source>
</evidence>
<sequence length="240" mass="27448">MTNELILMLVAAFVGFAANYFLERFRDRMIYLKKKITNQAIASSHQTYWGNIKVLYNELETVHVSLTKVEIINDSNRDIDNFNLLITCDNNSRILASQGTNMDNQMPLHLTEEYLIAKKESNSVNLDKFVQYSVKVLNRKSSIIIDLVLDSSLIQVPFVEVIIEKKGIKLSEYKIFDQSRYGWSIVITGILALLVFDLAIYFSEIERQLAIILSFIAGALNFFIGGLIVEGFKRIKSFLT</sequence>